<dbReference type="OrthoDB" id="5298892at2"/>
<evidence type="ECO:0000313" key="9">
    <source>
        <dbReference type="Proteomes" id="UP000064243"/>
    </source>
</evidence>
<evidence type="ECO:0000256" key="2">
    <source>
        <dbReference type="ARBA" id="ARBA00022692"/>
    </source>
</evidence>
<dbReference type="GO" id="GO:0016020">
    <property type="term" value="C:membrane"/>
    <property type="evidence" value="ECO:0007669"/>
    <property type="project" value="UniProtKB-SubCell"/>
</dbReference>
<evidence type="ECO:0000256" key="6">
    <source>
        <dbReference type="SAM" id="MobiDB-lite"/>
    </source>
</evidence>
<dbReference type="EMBL" id="LDUG01000034">
    <property type="protein sequence ID" value="KVW94611.1"/>
    <property type="molecule type" value="Genomic_DNA"/>
</dbReference>
<keyword evidence="3 7" id="KW-1133">Transmembrane helix</keyword>
<feature type="transmembrane region" description="Helical" evidence="7">
    <location>
        <begin position="17"/>
        <end position="40"/>
    </location>
</feature>
<reference evidence="8 9" key="1">
    <citation type="journal article" date="2015" name="Appl. Environ. Microbiol.">
        <title>Aerobic and Anaerobic Thiosulfate Oxidation by a Cold-Adapted, Subglacial Chemoautotroph.</title>
        <authorList>
            <person name="Harrold Z.R."/>
            <person name="Skidmore M.L."/>
            <person name="Hamilton T.L."/>
            <person name="Desch L."/>
            <person name="Amada K."/>
            <person name="van Gelder W."/>
            <person name="Glover K."/>
            <person name="Roden E.E."/>
            <person name="Boyd E.S."/>
        </authorList>
    </citation>
    <scope>NUCLEOTIDE SEQUENCE [LARGE SCALE GENOMIC DNA]</scope>
    <source>
        <strain evidence="8 9">RG</strain>
    </source>
</reference>
<dbReference type="PATRIC" id="fig|36861.3.peg.2213"/>
<protein>
    <submittedName>
        <fullName evidence="8">Energy transducer TonB</fullName>
    </submittedName>
</protein>
<dbReference type="SUPFAM" id="SSF74653">
    <property type="entry name" value="TolA/TonB C-terminal domain"/>
    <property type="match status" value="1"/>
</dbReference>
<keyword evidence="4 7" id="KW-0472">Membrane</keyword>
<keyword evidence="2 7" id="KW-0812">Transmembrane</keyword>
<comment type="caution">
    <text evidence="8">The sequence shown here is derived from an EMBL/GenBank/DDBJ whole genome shotgun (WGS) entry which is preliminary data.</text>
</comment>
<dbReference type="NCBIfam" id="TIGR01352">
    <property type="entry name" value="tonB_Cterm"/>
    <property type="match status" value="1"/>
</dbReference>
<evidence type="ECO:0000256" key="1">
    <source>
        <dbReference type="ARBA" id="ARBA00004167"/>
    </source>
</evidence>
<dbReference type="Proteomes" id="UP000064243">
    <property type="component" value="Unassembled WGS sequence"/>
</dbReference>
<keyword evidence="9" id="KW-1185">Reference proteome</keyword>
<feature type="coiled-coil region" evidence="5">
    <location>
        <begin position="110"/>
        <end position="169"/>
    </location>
</feature>
<dbReference type="Gene3D" id="3.30.1150.10">
    <property type="match status" value="1"/>
</dbReference>
<evidence type="ECO:0000256" key="5">
    <source>
        <dbReference type="SAM" id="Coils"/>
    </source>
</evidence>
<dbReference type="Pfam" id="PF13103">
    <property type="entry name" value="TonB_2"/>
    <property type="match status" value="1"/>
</dbReference>
<feature type="region of interest" description="Disordered" evidence="6">
    <location>
        <begin position="60"/>
        <end position="101"/>
    </location>
</feature>
<evidence type="ECO:0000256" key="7">
    <source>
        <dbReference type="SAM" id="Phobius"/>
    </source>
</evidence>
<name>A0A106BLE1_THIDE</name>
<feature type="compositionally biased region" description="Pro residues" evidence="6">
    <location>
        <begin position="90"/>
        <end position="101"/>
    </location>
</feature>
<dbReference type="RefSeq" id="WP_059757007.1">
    <property type="nucleotide sequence ID" value="NZ_LDUG01000034.1"/>
</dbReference>
<comment type="subcellular location">
    <subcellularLocation>
        <location evidence="1">Membrane</location>
        <topology evidence="1">Single-pass membrane protein</topology>
    </subcellularLocation>
</comment>
<proteinExistence type="predicted"/>
<sequence length="301" mass="32387">MNFPADAPFVSRPGSNLIAGALALGVHIAFVLLLVFGVSWQTRHPAPVMVDLWEALPPAPPVAARPSRPSAPAPAPAPVKAPEPVKATPAPRPVVDEPPPPKIPDIVLEKKKAEAERLQKLQAMQLVEEKARADAARAQAEAARKVQEKQLAEQKKRELLRQLEEEDLTRRMADEAVASQARQAKLAEAQAKLADAAAASKRQAEVASVVGQYRDLISAKVRGNTRLPDNLTGNPVVRCLVKLLPTGEVQSVRVTQSSGNAAYDDAVVRAIEKSSPLPLPSARDARAAFVPELTFVHRPKE</sequence>
<dbReference type="InterPro" id="IPR006260">
    <property type="entry name" value="TonB/TolA_C"/>
</dbReference>
<dbReference type="AlphaFoldDB" id="A0A106BLE1"/>
<keyword evidence="5" id="KW-0175">Coiled coil</keyword>
<evidence type="ECO:0000313" key="8">
    <source>
        <dbReference type="EMBL" id="KVW94611.1"/>
    </source>
</evidence>
<organism evidence="8 9">
    <name type="scientific">Thiobacillus denitrificans</name>
    <dbReference type="NCBI Taxonomy" id="36861"/>
    <lineage>
        <taxon>Bacteria</taxon>
        <taxon>Pseudomonadati</taxon>
        <taxon>Pseudomonadota</taxon>
        <taxon>Betaproteobacteria</taxon>
        <taxon>Nitrosomonadales</taxon>
        <taxon>Thiobacillaceae</taxon>
        <taxon>Thiobacillus</taxon>
    </lineage>
</organism>
<feature type="compositionally biased region" description="Pro residues" evidence="6">
    <location>
        <begin position="60"/>
        <end position="81"/>
    </location>
</feature>
<evidence type="ECO:0000256" key="3">
    <source>
        <dbReference type="ARBA" id="ARBA00022989"/>
    </source>
</evidence>
<gene>
    <name evidence="8" type="ORF">ABW22_12175</name>
</gene>
<accession>A0A106BLE1</accession>
<evidence type="ECO:0000256" key="4">
    <source>
        <dbReference type="ARBA" id="ARBA00023136"/>
    </source>
</evidence>